<dbReference type="InterPro" id="IPR013149">
    <property type="entry name" value="ADH-like_C"/>
</dbReference>
<dbReference type="Gene3D" id="3.90.180.10">
    <property type="entry name" value="Medium-chain alcohol dehydrogenases, catalytic domain"/>
    <property type="match status" value="1"/>
</dbReference>
<dbReference type="PANTHER" id="PTHR43880:SF12">
    <property type="entry name" value="ALCOHOL DEHYDROGENASE CLASS-3"/>
    <property type="match status" value="1"/>
</dbReference>
<organism evidence="8 9">
    <name type="scientific">Bhargavaea cecembensis DSE10</name>
    <dbReference type="NCBI Taxonomy" id="1235279"/>
    <lineage>
        <taxon>Bacteria</taxon>
        <taxon>Bacillati</taxon>
        <taxon>Bacillota</taxon>
        <taxon>Bacilli</taxon>
        <taxon>Bacillales</taxon>
        <taxon>Caryophanaceae</taxon>
        <taxon>Bhargavaea</taxon>
    </lineage>
</organism>
<dbReference type="STRING" id="1235279.C772_02640"/>
<dbReference type="FunFam" id="3.40.50.720:FF:000003">
    <property type="entry name" value="S-(hydroxymethyl)glutathione dehydrogenase"/>
    <property type="match status" value="1"/>
</dbReference>
<comment type="similarity">
    <text evidence="6">Belongs to the zinc-containing alcohol dehydrogenase family.</text>
</comment>
<dbReference type="SMART" id="SM00829">
    <property type="entry name" value="PKS_ER"/>
    <property type="match status" value="1"/>
</dbReference>
<evidence type="ECO:0000256" key="6">
    <source>
        <dbReference type="RuleBase" id="RU361277"/>
    </source>
</evidence>
<accession>M7NDS1</accession>
<dbReference type="InterPro" id="IPR013154">
    <property type="entry name" value="ADH-like_N"/>
</dbReference>
<dbReference type="PROSITE" id="PS00059">
    <property type="entry name" value="ADH_ZINC"/>
    <property type="match status" value="1"/>
</dbReference>
<sequence length="400" mass="42667">METKTAVITNPTGDAQYEALNLETKAAVINHPTGDYQFEIINLGELHPDEVVVKVVASGICQSDEGVRDGSMAPLPAVLGHEGAGIIEKVGSGVKDFKAGDQVVMSFGYCTVCESCRTGQPSTCDHYNELNITGGEHQDGTHRFYKKDGTPVSNFLNQGSFSAYTITSEASLIKVDPNADLRKLAPLGCGLMTGFGTVTSAMKPETGSSIAVFGTGAVGLGAMMTAKIEGCSTIIAVDIVDSRLELARELGATHIINSKTENVQERIAEITNGKGVNYSVDTTGVSQVMLASVQVLSKNGVAVPLAVTKNTMEFNPLGELVLGARKLLGVNLGNVVPQLAVPKLVDYYNQGKFPFDKLIKYYKFEDINRAASDAVNGTTIKPVMIIDEEYRNDDPVEYVS</sequence>
<dbReference type="GO" id="GO:0051903">
    <property type="term" value="F:S-(hydroxymethyl)glutathione dehydrogenase [NAD(P)+] activity"/>
    <property type="evidence" value="ECO:0007669"/>
    <property type="project" value="TreeGrafter"/>
</dbReference>
<keyword evidence="9" id="KW-1185">Reference proteome</keyword>
<evidence type="ECO:0000313" key="8">
    <source>
        <dbReference type="EMBL" id="EMR05407.1"/>
    </source>
</evidence>
<evidence type="ECO:0000256" key="5">
    <source>
        <dbReference type="ARBA" id="ARBA00023027"/>
    </source>
</evidence>
<name>M7NDS1_9BACL</name>
<keyword evidence="4 8" id="KW-0560">Oxidoreductase</keyword>
<dbReference type="InterPro" id="IPR020843">
    <property type="entry name" value="ER"/>
</dbReference>
<dbReference type="Pfam" id="PF08240">
    <property type="entry name" value="ADH_N"/>
    <property type="match status" value="1"/>
</dbReference>
<protein>
    <submittedName>
        <fullName evidence="8">Aryl-alcohol dehydrogenase</fullName>
        <ecNumber evidence="8">1.1.1.90</ecNumber>
    </submittedName>
</protein>
<dbReference type="Proteomes" id="UP000011919">
    <property type="component" value="Unassembled WGS sequence"/>
</dbReference>
<dbReference type="EC" id="1.1.1.90" evidence="8"/>
<dbReference type="AlphaFoldDB" id="M7NDS1"/>
<keyword evidence="5" id="KW-0520">NAD</keyword>
<dbReference type="GO" id="GO:0018456">
    <property type="term" value="F:aryl-alcohol dehydrogenase (NAD+) activity"/>
    <property type="evidence" value="ECO:0007669"/>
    <property type="project" value="UniProtKB-EC"/>
</dbReference>
<dbReference type="RefSeq" id="WP_008300649.1">
    <property type="nucleotide sequence ID" value="NZ_AOFT01000016.1"/>
</dbReference>
<dbReference type="InterPro" id="IPR002328">
    <property type="entry name" value="ADH_Zn_CS"/>
</dbReference>
<reference evidence="8 9" key="1">
    <citation type="journal article" date="2013" name="Genome Announc.">
        <title>Draft Genome Sequence of Bhargavaea cecembensis Strain DSE10T, Isolated from a Deep-Sea Sediment Sample Collected at a Depth of 5,904 m from the Chagos-Laccadive Ridge System in the Indian Ocean.</title>
        <authorList>
            <person name="Shivaji S."/>
            <person name="Ara S."/>
            <person name="Begum Z."/>
            <person name="Ruth M."/>
            <person name="Singh A."/>
            <person name="Kumar Pinnaka A."/>
        </authorList>
    </citation>
    <scope>NUCLEOTIDE SEQUENCE [LARGE SCALE GENOMIC DNA]</scope>
    <source>
        <strain evidence="8 9">DSE10</strain>
    </source>
</reference>
<dbReference type="eggNOG" id="COG1062">
    <property type="taxonomic scope" value="Bacteria"/>
</dbReference>
<dbReference type="SUPFAM" id="SSF51735">
    <property type="entry name" value="NAD(P)-binding Rossmann-fold domains"/>
    <property type="match status" value="1"/>
</dbReference>
<dbReference type="GO" id="GO:0008270">
    <property type="term" value="F:zinc ion binding"/>
    <property type="evidence" value="ECO:0007669"/>
    <property type="project" value="InterPro"/>
</dbReference>
<evidence type="ECO:0000256" key="2">
    <source>
        <dbReference type="ARBA" id="ARBA00022723"/>
    </source>
</evidence>
<dbReference type="GO" id="GO:0005829">
    <property type="term" value="C:cytosol"/>
    <property type="evidence" value="ECO:0007669"/>
    <property type="project" value="TreeGrafter"/>
</dbReference>
<dbReference type="EMBL" id="AOFT01000016">
    <property type="protein sequence ID" value="EMR05407.1"/>
    <property type="molecule type" value="Genomic_DNA"/>
</dbReference>
<evidence type="ECO:0000256" key="3">
    <source>
        <dbReference type="ARBA" id="ARBA00022833"/>
    </source>
</evidence>
<feature type="domain" description="Enoyl reductase (ER)" evidence="7">
    <location>
        <begin position="34"/>
        <end position="384"/>
    </location>
</feature>
<gene>
    <name evidence="8" type="primary">xylB_3</name>
    <name evidence="8" type="ORF">C772_02640</name>
</gene>
<dbReference type="GO" id="GO:0046294">
    <property type="term" value="P:formaldehyde catabolic process"/>
    <property type="evidence" value="ECO:0007669"/>
    <property type="project" value="TreeGrafter"/>
</dbReference>
<dbReference type="CDD" id="cd08278">
    <property type="entry name" value="benzyl_alcohol_DH"/>
    <property type="match status" value="1"/>
</dbReference>
<dbReference type="SUPFAM" id="SSF50129">
    <property type="entry name" value="GroES-like"/>
    <property type="match status" value="1"/>
</dbReference>
<dbReference type="PATRIC" id="fig|1235279.3.peg.2638"/>
<keyword evidence="3 6" id="KW-0862">Zinc</keyword>
<evidence type="ECO:0000259" key="7">
    <source>
        <dbReference type="SMART" id="SM00829"/>
    </source>
</evidence>
<keyword evidence="2 6" id="KW-0479">Metal-binding</keyword>
<dbReference type="Pfam" id="PF00107">
    <property type="entry name" value="ADH_zinc_N"/>
    <property type="match status" value="1"/>
</dbReference>
<dbReference type="InterPro" id="IPR036291">
    <property type="entry name" value="NAD(P)-bd_dom_sf"/>
</dbReference>
<dbReference type="PANTHER" id="PTHR43880">
    <property type="entry name" value="ALCOHOL DEHYDROGENASE"/>
    <property type="match status" value="1"/>
</dbReference>
<evidence type="ECO:0000256" key="4">
    <source>
        <dbReference type="ARBA" id="ARBA00023002"/>
    </source>
</evidence>
<comment type="cofactor">
    <cofactor evidence="1 6">
        <name>Zn(2+)</name>
        <dbReference type="ChEBI" id="CHEBI:29105"/>
    </cofactor>
</comment>
<dbReference type="Gene3D" id="3.40.50.720">
    <property type="entry name" value="NAD(P)-binding Rossmann-like Domain"/>
    <property type="match status" value="1"/>
</dbReference>
<dbReference type="InterPro" id="IPR011032">
    <property type="entry name" value="GroES-like_sf"/>
</dbReference>
<evidence type="ECO:0000256" key="1">
    <source>
        <dbReference type="ARBA" id="ARBA00001947"/>
    </source>
</evidence>
<proteinExistence type="inferred from homology"/>
<comment type="caution">
    <text evidence="8">The sequence shown here is derived from an EMBL/GenBank/DDBJ whole genome shotgun (WGS) entry which is preliminary data.</text>
</comment>
<evidence type="ECO:0000313" key="9">
    <source>
        <dbReference type="Proteomes" id="UP000011919"/>
    </source>
</evidence>